<accession>A0AC61RM77</accession>
<evidence type="ECO:0000313" key="2">
    <source>
        <dbReference type="Proteomes" id="UP000306319"/>
    </source>
</evidence>
<proteinExistence type="predicted"/>
<keyword evidence="2" id="KW-1185">Reference proteome</keyword>
<dbReference type="EMBL" id="SRYB01000001">
    <property type="protein sequence ID" value="TGY80873.1"/>
    <property type="molecule type" value="Genomic_DNA"/>
</dbReference>
<evidence type="ECO:0000313" key="1">
    <source>
        <dbReference type="EMBL" id="TGY80873.1"/>
    </source>
</evidence>
<reference evidence="1" key="1">
    <citation type="submission" date="2019-04" db="EMBL/GenBank/DDBJ databases">
        <title>Microbes associate with the intestines of laboratory mice.</title>
        <authorList>
            <person name="Navarre W."/>
            <person name="Wong E."/>
            <person name="Huang K."/>
            <person name="Tropini C."/>
            <person name="Ng K."/>
            <person name="Yu B."/>
        </authorList>
    </citation>
    <scope>NUCLEOTIDE SEQUENCE</scope>
    <source>
        <strain evidence="1">NM04_E33</strain>
    </source>
</reference>
<gene>
    <name evidence="1" type="ORF">E5331_00405</name>
</gene>
<sequence length="80" mass="8784">MKYIIAPISSVIGNGIIPASPSIIDGQVILNENELKFKFPDMALHDIVAKVDGFIVSRVSALDFIKGRKSLTQIKQTENE</sequence>
<protein>
    <submittedName>
        <fullName evidence="1">Uncharacterized protein</fullName>
    </submittedName>
</protein>
<organism evidence="1 2">
    <name type="scientific">Lepagella muris</name>
    <dbReference type="NCBI Taxonomy" id="3032870"/>
    <lineage>
        <taxon>Bacteria</taxon>
        <taxon>Pseudomonadati</taxon>
        <taxon>Bacteroidota</taxon>
        <taxon>Bacteroidia</taxon>
        <taxon>Bacteroidales</taxon>
        <taxon>Muribaculaceae</taxon>
        <taxon>Lepagella</taxon>
    </lineage>
</organism>
<dbReference type="Proteomes" id="UP000306319">
    <property type="component" value="Unassembled WGS sequence"/>
</dbReference>
<comment type="caution">
    <text evidence="1">The sequence shown here is derived from an EMBL/GenBank/DDBJ whole genome shotgun (WGS) entry which is preliminary data.</text>
</comment>
<name>A0AC61RM77_9BACT</name>